<organism evidence="1 2">
    <name type="scientific">Pneumocystis oryctolagi</name>
    <dbReference type="NCBI Taxonomy" id="42067"/>
    <lineage>
        <taxon>Eukaryota</taxon>
        <taxon>Fungi</taxon>
        <taxon>Dikarya</taxon>
        <taxon>Ascomycota</taxon>
        <taxon>Taphrinomycotina</taxon>
        <taxon>Pneumocystomycetes</taxon>
        <taxon>Pneumocystaceae</taxon>
        <taxon>Pneumocystis</taxon>
    </lineage>
</organism>
<dbReference type="EMBL" id="JABTEG010000012">
    <property type="protein sequence ID" value="KAG4304060.1"/>
    <property type="molecule type" value="Genomic_DNA"/>
</dbReference>
<gene>
    <name evidence="1" type="ORF">PORY_002583</name>
</gene>
<reference evidence="1 2" key="1">
    <citation type="journal article" date="2021" name="Commun. Biol.">
        <title>Genomic insights into the host specific adaptation of the Pneumocystis genus.</title>
        <authorList>
            <person name="Cisse O.H."/>
            <person name="Ma L."/>
            <person name="Dekker J.P."/>
            <person name="Khil P.P."/>
            <person name="Youn J.-H."/>
            <person name="Brenchley J.M."/>
            <person name="Blair R."/>
            <person name="Pahar B."/>
            <person name="Chabe M."/>
            <person name="Van Rompay K.K.A."/>
            <person name="Keesler R."/>
            <person name="Sukura A."/>
            <person name="Hirsch V."/>
            <person name="Kutty G."/>
            <person name="Liu Y."/>
            <person name="Peng L."/>
            <person name="Chen J."/>
            <person name="Song J."/>
            <person name="Weissenbacher-Lang C."/>
            <person name="Xu J."/>
            <person name="Upham N.S."/>
            <person name="Stajich J.E."/>
            <person name="Cuomo C.A."/>
            <person name="Cushion M.T."/>
            <person name="Kovacs J.A."/>
        </authorList>
    </citation>
    <scope>NUCLEOTIDE SEQUENCE [LARGE SCALE GENOMIC DNA]</scope>
    <source>
        <strain evidence="1 2">RABM</strain>
    </source>
</reference>
<evidence type="ECO:0000313" key="1">
    <source>
        <dbReference type="EMBL" id="KAG4304060.1"/>
    </source>
</evidence>
<comment type="caution">
    <text evidence="1">The sequence shown here is derived from an EMBL/GenBank/DDBJ whole genome shotgun (WGS) entry which is preliminary data.</text>
</comment>
<name>A0ACB7CAL0_9ASCO</name>
<proteinExistence type="predicted"/>
<protein>
    <submittedName>
        <fullName evidence="1">Uncharacterized protein</fullName>
    </submittedName>
</protein>
<evidence type="ECO:0000313" key="2">
    <source>
        <dbReference type="Proteomes" id="UP000768646"/>
    </source>
</evidence>
<keyword evidence="2" id="KW-1185">Reference proteome</keyword>
<dbReference type="Proteomes" id="UP000768646">
    <property type="component" value="Unassembled WGS sequence"/>
</dbReference>
<sequence>MDVVQAIQNYIESIATISKNMKILLLDAATVSFLKNSEERTLLSIRLDNTQRENVRHLTCICVLQPCLDSVQQLSNELKAPRYGRYFVYFTNILSKPYLEMLAASDDYEVVHAVQEVFADYLAVHSDLAILYLTKSLWNGQWDLWNTEALQQTKDGILSILLSLKRRPVIRYEKNSKMAWMLAKALRTEIEAEAPLFDFYHADTAPILLLLDRCNDPVTPLLTPWTYEAMVHELVGIVHGRVKVSNFVHEKALQEMILSPIQDTFFKENMYLNFGDLGIRIKEYVEHYRTKTQSNIEIQNVSDMKRFVEEYPEFRQLSDNVAKHVTLISELSTRVNKDCLLDVSELEQSLACDDSHAANLKDLQKLIQSPITNSNKVKLVLLYALRYEKHPNNALSSLLQQLEHAGVSSEEFSVVNTLLEYAGSTKRLDNLFESESFFFRTKNEFKELNGVENVYTQHKPRLQHILMSLIKGRLREQTHPYIEEAIVLKEKPQDIIVYMIGGTTYTEAKVIHEINLYATGVRIVLAGDQIHNSSSFLQYTMLSLTPCRRIFVAHSKEVKRLIYTSKCLFESKHTTKDSELFKYPSDFYGPFALESSESAARLSELPPNVRAAYLEPLRRPAKYGIITCSLQMRSFEMHPLVFFADFSMRVAYYLGLSASGPVPLPKRIERWTVPRGPFAHSKSKENFERITYKRLITIRDGHPRVVDIWLAYLAKHIMKGVGMKAHVFRYEAIKPEKEKSKEAPRRKQ</sequence>
<accession>A0ACB7CAL0</accession>